<feature type="non-terminal residue" evidence="4">
    <location>
        <position position="1"/>
    </location>
</feature>
<evidence type="ECO:0000313" key="4">
    <source>
        <dbReference type="EMBL" id="GMT16886.1"/>
    </source>
</evidence>
<dbReference type="PROSITE" id="PS00455">
    <property type="entry name" value="AMP_BINDING"/>
    <property type="match status" value="1"/>
</dbReference>
<accession>A0AAV5VBW7</accession>
<keyword evidence="2" id="KW-0576">Peroxisome</keyword>
<comment type="subcellular location">
    <subcellularLocation>
        <location evidence="1">Peroxisome</location>
    </subcellularLocation>
</comment>
<dbReference type="Gene3D" id="3.40.50.12780">
    <property type="entry name" value="N-terminal domain of ligase-like"/>
    <property type="match status" value="1"/>
</dbReference>
<dbReference type="PANTHER" id="PTHR24096:SF422">
    <property type="entry name" value="BCDNA.GH02901"/>
    <property type="match status" value="1"/>
</dbReference>
<dbReference type="AlphaFoldDB" id="A0AAV5VBW7"/>
<dbReference type="PANTHER" id="PTHR24096">
    <property type="entry name" value="LONG-CHAIN-FATTY-ACID--COA LIGASE"/>
    <property type="match status" value="1"/>
</dbReference>
<evidence type="ECO:0000313" key="5">
    <source>
        <dbReference type="Proteomes" id="UP001432322"/>
    </source>
</evidence>
<comment type="caution">
    <text evidence="4">The sequence shown here is derived from an EMBL/GenBank/DDBJ whole genome shotgun (WGS) entry which is preliminary data.</text>
</comment>
<name>A0AAV5VBW7_9BILA</name>
<dbReference type="InterPro" id="IPR042099">
    <property type="entry name" value="ANL_N_sf"/>
</dbReference>
<dbReference type="Proteomes" id="UP001432322">
    <property type="component" value="Unassembled WGS sequence"/>
</dbReference>
<organism evidence="4 5">
    <name type="scientific">Pristionchus fissidentatus</name>
    <dbReference type="NCBI Taxonomy" id="1538716"/>
    <lineage>
        <taxon>Eukaryota</taxon>
        <taxon>Metazoa</taxon>
        <taxon>Ecdysozoa</taxon>
        <taxon>Nematoda</taxon>
        <taxon>Chromadorea</taxon>
        <taxon>Rhabditida</taxon>
        <taxon>Rhabditina</taxon>
        <taxon>Diplogasteromorpha</taxon>
        <taxon>Diplogasteroidea</taxon>
        <taxon>Neodiplogasteridae</taxon>
        <taxon>Pristionchus</taxon>
    </lineage>
</organism>
<dbReference type="Pfam" id="PF00501">
    <property type="entry name" value="AMP-binding"/>
    <property type="match status" value="1"/>
</dbReference>
<gene>
    <name evidence="4" type="ORF">PFISCL1PPCAC_8180</name>
</gene>
<dbReference type="InterPro" id="IPR000873">
    <property type="entry name" value="AMP-dep_synth/lig_dom"/>
</dbReference>
<reference evidence="4" key="1">
    <citation type="submission" date="2023-10" db="EMBL/GenBank/DDBJ databases">
        <title>Genome assembly of Pristionchus species.</title>
        <authorList>
            <person name="Yoshida K."/>
            <person name="Sommer R.J."/>
        </authorList>
    </citation>
    <scope>NUCLEOTIDE SEQUENCE</scope>
    <source>
        <strain evidence="4">RS5133</strain>
    </source>
</reference>
<protein>
    <recommendedName>
        <fullName evidence="3">AMP-dependent synthetase/ligase domain-containing protein</fullName>
    </recommendedName>
</protein>
<proteinExistence type="predicted"/>
<feature type="domain" description="AMP-dependent synthetase/ligase" evidence="3">
    <location>
        <begin position="22"/>
        <end position="210"/>
    </location>
</feature>
<dbReference type="GO" id="GO:0005777">
    <property type="term" value="C:peroxisome"/>
    <property type="evidence" value="ECO:0007669"/>
    <property type="project" value="UniProtKB-SubCell"/>
</dbReference>
<evidence type="ECO:0000256" key="2">
    <source>
        <dbReference type="ARBA" id="ARBA00023140"/>
    </source>
</evidence>
<dbReference type="GO" id="GO:0016405">
    <property type="term" value="F:CoA-ligase activity"/>
    <property type="evidence" value="ECO:0007669"/>
    <property type="project" value="TreeGrafter"/>
</dbReference>
<dbReference type="EMBL" id="BTSY01000002">
    <property type="protein sequence ID" value="GMT16886.1"/>
    <property type="molecule type" value="Genomic_DNA"/>
</dbReference>
<sequence>SPFARLPIVREGLHETLLRSIKEHAKRQQGRAAFINVTHSGATLTFEDVHKQSLSVAGFLQSIGFAPGDVAAATLPNSNEWPVYCIGVWACGGIVTLASSAFTSYELEKQLINSSASIVFTNDVNLEKTLFAVKNSPKVKTVIVLRTSDDAPLPSDVIEWTAVIAAPPIKTIVKVDPDTTAILPYSSGTTGAPKGVMMSHRAFNTMIKQMME</sequence>
<dbReference type="SUPFAM" id="SSF56801">
    <property type="entry name" value="Acetyl-CoA synthetase-like"/>
    <property type="match status" value="1"/>
</dbReference>
<dbReference type="InterPro" id="IPR020845">
    <property type="entry name" value="AMP-binding_CS"/>
</dbReference>
<evidence type="ECO:0000256" key="1">
    <source>
        <dbReference type="ARBA" id="ARBA00004275"/>
    </source>
</evidence>
<keyword evidence="5" id="KW-1185">Reference proteome</keyword>
<evidence type="ECO:0000259" key="3">
    <source>
        <dbReference type="Pfam" id="PF00501"/>
    </source>
</evidence>